<protein>
    <recommendedName>
        <fullName evidence="2">cysteine-S-conjugate beta-lyase</fullName>
        <ecNumber evidence="2">4.4.1.13</ecNumber>
    </recommendedName>
</protein>
<dbReference type="PANTHER" id="PTHR43525:SF2">
    <property type="entry name" value="CYSTATHIONINE BETA-LYASE-RELATED"/>
    <property type="match status" value="1"/>
</dbReference>
<gene>
    <name evidence="7" type="primary">patB</name>
    <name evidence="7" type="ORF">CMASS_07720</name>
</gene>
<dbReference type="Gene3D" id="3.40.640.10">
    <property type="entry name" value="Type I PLP-dependent aspartate aminotransferase-like (Major domain)"/>
    <property type="match status" value="1"/>
</dbReference>
<dbReference type="InterPro" id="IPR015422">
    <property type="entry name" value="PyrdxlP-dep_Trfase_small"/>
</dbReference>
<dbReference type="SUPFAM" id="SSF53383">
    <property type="entry name" value="PLP-dependent transferases"/>
    <property type="match status" value="1"/>
</dbReference>
<evidence type="ECO:0000259" key="6">
    <source>
        <dbReference type="Pfam" id="PF00155"/>
    </source>
</evidence>
<evidence type="ECO:0000256" key="5">
    <source>
        <dbReference type="ARBA" id="ARBA00037974"/>
    </source>
</evidence>
<feature type="domain" description="Aminotransferase class I/classII large" evidence="6">
    <location>
        <begin position="31"/>
        <end position="372"/>
    </location>
</feature>
<accession>A0ABY7U8E8</accession>
<evidence type="ECO:0000256" key="3">
    <source>
        <dbReference type="ARBA" id="ARBA00022898"/>
    </source>
</evidence>
<keyword evidence="3" id="KW-0663">Pyridoxal phosphate</keyword>
<dbReference type="RefSeq" id="WP_022863259.1">
    <property type="nucleotide sequence ID" value="NZ_ATVG01000008.1"/>
</dbReference>
<dbReference type="InterPro" id="IPR015421">
    <property type="entry name" value="PyrdxlP-dep_Trfase_major"/>
</dbReference>
<evidence type="ECO:0000313" key="7">
    <source>
        <dbReference type="EMBL" id="WCZ32974.1"/>
    </source>
</evidence>
<dbReference type="EC" id="4.4.1.13" evidence="2"/>
<dbReference type="GO" id="GO:0016829">
    <property type="term" value="F:lyase activity"/>
    <property type="evidence" value="ECO:0007669"/>
    <property type="project" value="UniProtKB-KW"/>
</dbReference>
<evidence type="ECO:0000256" key="4">
    <source>
        <dbReference type="ARBA" id="ARBA00023239"/>
    </source>
</evidence>
<evidence type="ECO:0000256" key="1">
    <source>
        <dbReference type="ARBA" id="ARBA00001933"/>
    </source>
</evidence>
<sequence length="381" mass="41388">MKFPSIATLRFRGTRKWTVYDEDILPLWIAESDFPTAPPVKAAIDKAVAQEGFGYSPAPNRSTLAQAVSDFYADRYGWRPDPRGVFWIGDVVRGLLLGIQYFTRPGSPVIVPTPAYPPFLALPETAGRDRVEVSAEGGLDLGDIDKRFADGAGSILLCSPHNPLGYTFDRDFLAELAEVADRHDARILVDEIHAPLVIDGQHVPAASVSDIAARRCLTVTATSKAWNTAGLKCAQMIFSNARDIATWNGLNGVAKDGTGTLGIWAAEAAYAEGGDFLDAEVECLRQNRDFLVRELPAQVPGLKVTNPQATYLMWLDFRETAIGDVDRPAQWLRDNARVALNEGTDFGTGGAGHARLNFATSPEIVAEAVRRIANALSHTPK</sequence>
<dbReference type="InterPro" id="IPR051798">
    <property type="entry name" value="Class-II_PLP-Dep_Aminotrans"/>
</dbReference>
<evidence type="ECO:0000313" key="8">
    <source>
        <dbReference type="Proteomes" id="UP001220064"/>
    </source>
</evidence>
<organism evidence="7 8">
    <name type="scientific">Corynebacterium massiliense DSM 45435</name>
    <dbReference type="NCBI Taxonomy" id="1121364"/>
    <lineage>
        <taxon>Bacteria</taxon>
        <taxon>Bacillati</taxon>
        <taxon>Actinomycetota</taxon>
        <taxon>Actinomycetes</taxon>
        <taxon>Mycobacteriales</taxon>
        <taxon>Corynebacteriaceae</taxon>
        <taxon>Corynebacterium</taxon>
    </lineage>
</organism>
<evidence type="ECO:0000256" key="2">
    <source>
        <dbReference type="ARBA" id="ARBA00012224"/>
    </source>
</evidence>
<dbReference type="InterPro" id="IPR004839">
    <property type="entry name" value="Aminotransferase_I/II_large"/>
</dbReference>
<dbReference type="Proteomes" id="UP001220064">
    <property type="component" value="Chromosome"/>
</dbReference>
<comment type="similarity">
    <text evidence="5">Belongs to the class-II pyridoxal-phosphate-dependent aminotransferase family. MalY/PatB cystathionine beta-lyase subfamily.</text>
</comment>
<comment type="cofactor">
    <cofactor evidence="1">
        <name>pyridoxal 5'-phosphate</name>
        <dbReference type="ChEBI" id="CHEBI:597326"/>
    </cofactor>
</comment>
<keyword evidence="4 7" id="KW-0456">Lyase</keyword>
<keyword evidence="8" id="KW-1185">Reference proteome</keyword>
<dbReference type="Gene3D" id="3.90.1150.10">
    <property type="entry name" value="Aspartate Aminotransferase, domain 1"/>
    <property type="match status" value="1"/>
</dbReference>
<reference evidence="7 8" key="1">
    <citation type="submission" date="2020-10" db="EMBL/GenBank/DDBJ databases">
        <title>Complete genome sequence of Corynebacterium massiliense DSM 45435, type strain of Corynebacterium massiliense.</title>
        <authorList>
            <person name="Busche T."/>
            <person name="Kalinowski J."/>
            <person name="Ruckert C."/>
        </authorList>
    </citation>
    <scope>NUCLEOTIDE SEQUENCE [LARGE SCALE GENOMIC DNA]</scope>
    <source>
        <strain evidence="7 8">DSM 45435</strain>
    </source>
</reference>
<dbReference type="Pfam" id="PF00155">
    <property type="entry name" value="Aminotran_1_2"/>
    <property type="match status" value="1"/>
</dbReference>
<name>A0ABY7U8E8_9CORY</name>
<dbReference type="PANTHER" id="PTHR43525">
    <property type="entry name" value="PROTEIN MALY"/>
    <property type="match status" value="1"/>
</dbReference>
<dbReference type="InterPro" id="IPR015424">
    <property type="entry name" value="PyrdxlP-dep_Trfase"/>
</dbReference>
<dbReference type="EMBL" id="CP063189">
    <property type="protein sequence ID" value="WCZ32974.1"/>
    <property type="molecule type" value="Genomic_DNA"/>
</dbReference>
<dbReference type="CDD" id="cd00609">
    <property type="entry name" value="AAT_like"/>
    <property type="match status" value="1"/>
</dbReference>
<proteinExistence type="inferred from homology"/>